<evidence type="ECO:0000256" key="2">
    <source>
        <dbReference type="ARBA" id="ARBA00022679"/>
    </source>
</evidence>
<dbReference type="RefSeq" id="WP_228395240.1">
    <property type="nucleotide sequence ID" value="NZ_ML762503.1"/>
</dbReference>
<protein>
    <submittedName>
        <fullName evidence="8">Fructokinase</fullName>
    </submittedName>
</protein>
<evidence type="ECO:0000256" key="3">
    <source>
        <dbReference type="ARBA" id="ARBA00022741"/>
    </source>
</evidence>
<dbReference type="InterPro" id="IPR050306">
    <property type="entry name" value="PfkB_Carbo_kinase"/>
</dbReference>
<keyword evidence="4 8" id="KW-0418">Kinase</keyword>
<keyword evidence="9" id="KW-1185">Reference proteome</keyword>
<evidence type="ECO:0000256" key="5">
    <source>
        <dbReference type="ARBA" id="ARBA00022840"/>
    </source>
</evidence>
<gene>
    <name evidence="8" type="ORF">JD78_01635</name>
</gene>
<dbReference type="Proteomes" id="UP000321490">
    <property type="component" value="Unassembled WGS sequence"/>
</dbReference>
<evidence type="ECO:0000256" key="1">
    <source>
        <dbReference type="ARBA" id="ARBA00010688"/>
    </source>
</evidence>
<name>A0A562IQE7_9ACTN</name>
<dbReference type="GO" id="GO:0005524">
    <property type="term" value="F:ATP binding"/>
    <property type="evidence" value="ECO:0007669"/>
    <property type="project" value="UniProtKB-KW"/>
</dbReference>
<proteinExistence type="inferred from homology"/>
<dbReference type="SUPFAM" id="SSF53613">
    <property type="entry name" value="Ribokinase-like"/>
    <property type="match status" value="1"/>
</dbReference>
<dbReference type="PANTHER" id="PTHR43085:SF1">
    <property type="entry name" value="PSEUDOURIDINE KINASE-RELATED"/>
    <property type="match status" value="1"/>
</dbReference>
<dbReference type="Pfam" id="PF00294">
    <property type="entry name" value="PfkB"/>
    <property type="match status" value="1"/>
</dbReference>
<dbReference type="InterPro" id="IPR011611">
    <property type="entry name" value="PfkB_dom"/>
</dbReference>
<dbReference type="PANTHER" id="PTHR43085">
    <property type="entry name" value="HEXOKINASE FAMILY MEMBER"/>
    <property type="match status" value="1"/>
</dbReference>
<feature type="domain" description="Carbohydrate kinase PfkB" evidence="7">
    <location>
        <begin position="2"/>
        <end position="323"/>
    </location>
</feature>
<organism evidence="8 9">
    <name type="scientific">Modestobacter roseus</name>
    <dbReference type="NCBI Taxonomy" id="1181884"/>
    <lineage>
        <taxon>Bacteria</taxon>
        <taxon>Bacillati</taxon>
        <taxon>Actinomycetota</taxon>
        <taxon>Actinomycetes</taxon>
        <taxon>Geodermatophilales</taxon>
        <taxon>Geodermatophilaceae</taxon>
        <taxon>Modestobacter</taxon>
    </lineage>
</organism>
<evidence type="ECO:0000313" key="9">
    <source>
        <dbReference type="Proteomes" id="UP000321490"/>
    </source>
</evidence>
<evidence type="ECO:0000259" key="7">
    <source>
        <dbReference type="Pfam" id="PF00294"/>
    </source>
</evidence>
<reference evidence="8 9" key="1">
    <citation type="submission" date="2019-07" db="EMBL/GenBank/DDBJ databases">
        <title>R&amp;d 2014.</title>
        <authorList>
            <person name="Klenk H.-P."/>
        </authorList>
    </citation>
    <scope>NUCLEOTIDE SEQUENCE [LARGE SCALE GENOMIC DNA]</scope>
    <source>
        <strain evidence="8 9">DSM 45764</strain>
    </source>
</reference>
<evidence type="ECO:0000256" key="4">
    <source>
        <dbReference type="ARBA" id="ARBA00022777"/>
    </source>
</evidence>
<comment type="caution">
    <text evidence="8">The sequence shown here is derived from an EMBL/GenBank/DDBJ whole genome shotgun (WGS) entry which is preliminary data.</text>
</comment>
<keyword evidence="2" id="KW-0808">Transferase</keyword>
<dbReference type="AlphaFoldDB" id="A0A562IQE7"/>
<comment type="similarity">
    <text evidence="1">Belongs to the carbohydrate kinase PfkB family.</text>
</comment>
<feature type="region of interest" description="Disordered" evidence="6">
    <location>
        <begin position="19"/>
        <end position="38"/>
    </location>
</feature>
<sequence>MITVVGELVVDLIPVSPSTPAGSQEAAAPGTRPAAPPPPQYTAFPGGNALNVAVAAARLGAPTHLMARVGAGPFGDLLRDHAARNGVATDAMVAAEEPVSLAVVALAGDGSGSYSFHTHGAADWQWTPDELARAWPAGTRIVHVGSISSWTPPGSAAIAAQVARVREEGTALVSFDPNVRPTLIADADAVRDRVAGLRRTADVVKVSAEDMAWLEPDADLDEAATRWAAEGPALVLVTDGGRPLRAARPGRPLLRRDVPPVQVVDTVGAGDSLAAGLFAGLVRTGVLDRTALLELPEPDLVALLDDAALVAALACTRPGADPPTRAEFEAARG</sequence>
<dbReference type="InterPro" id="IPR029056">
    <property type="entry name" value="Ribokinase-like"/>
</dbReference>
<keyword evidence="5" id="KW-0067">ATP-binding</keyword>
<accession>A0A562IQE7</accession>
<dbReference type="Gene3D" id="3.40.1190.20">
    <property type="match status" value="1"/>
</dbReference>
<evidence type="ECO:0000313" key="8">
    <source>
        <dbReference type="EMBL" id="TWH73112.1"/>
    </source>
</evidence>
<keyword evidence="3" id="KW-0547">Nucleotide-binding</keyword>
<dbReference type="EMBL" id="VLKF01000001">
    <property type="protein sequence ID" value="TWH73112.1"/>
    <property type="molecule type" value="Genomic_DNA"/>
</dbReference>
<dbReference type="GO" id="GO:0016301">
    <property type="term" value="F:kinase activity"/>
    <property type="evidence" value="ECO:0007669"/>
    <property type="project" value="UniProtKB-KW"/>
</dbReference>
<evidence type="ECO:0000256" key="6">
    <source>
        <dbReference type="SAM" id="MobiDB-lite"/>
    </source>
</evidence>